<evidence type="ECO:0008006" key="3">
    <source>
        <dbReference type="Google" id="ProtNLM"/>
    </source>
</evidence>
<dbReference type="EMBL" id="CP155571">
    <property type="protein sequence ID" value="XFO74129.1"/>
    <property type="molecule type" value="Genomic_DNA"/>
</dbReference>
<evidence type="ECO:0000313" key="1">
    <source>
        <dbReference type="EMBL" id="XFO74129.1"/>
    </source>
</evidence>
<proteinExistence type="predicted"/>
<reference evidence="1" key="1">
    <citation type="submission" date="2024-05" db="EMBL/GenBank/DDBJ databases">
        <title>Isolation and characterization of Sporomusa carbonis sp. nov., a carboxydotrophic hydrogenogen in the genus of Sporomusa isolated from a charcoal burning pile.</title>
        <authorList>
            <person name="Boeer T."/>
            <person name="Rosenbaum F."/>
            <person name="Eysell L."/>
            <person name="Mueller V."/>
            <person name="Daniel R."/>
            <person name="Poehlein A."/>
        </authorList>
    </citation>
    <scope>NUCLEOTIDE SEQUENCE [LARGE SCALE GENOMIC DNA]</scope>
    <source>
        <strain evidence="1">DSM 3132</strain>
    </source>
</reference>
<dbReference type="Proteomes" id="UP000216052">
    <property type="component" value="Chromosome"/>
</dbReference>
<name>A0ABZ3J7V4_SPOA4</name>
<sequence>MAQWLTEIEAEAQKRPLPQYLTDMMKELEQELAEEVKLLSGKQADLSFKLKEVGLELGAYDGNTVKYSGPRASYQPLNGNNNGYRYGQDGNLIATAQISGKLGRDVVVALEPRFSYDDDQKGDIALTSGYVKTRINGISVQLGKDPVFWGHGASGSLILGNNMQPLTSIKFSNLEPYTSKGFFRFLGEMNFTAMYSELESNRTKMSANEVDSPSFVAMRGTFTPQQNLTFGLTLTSMLGGKGNSLNHSDWKHWFPAINDDVANDKWNDIAGFDMKVRLPKWNNVQLYAEYYGEDQVHYKPAKTARRVGVYIPRLSDDGAWDMKVECANTSNVWYIHQLYTNGYVYKDNIIGDPLGHDARQYYVNIGHYLDKNSRLSFNANYVTMERTAAISQTIKSGWLAYQTKLQDNMFLDGKLGIAKISNADFSSGRGETNHFAGVSLRWLY</sequence>
<dbReference type="InterPro" id="IPR026950">
    <property type="entry name" value="Caps_assemb_Wzi"/>
</dbReference>
<keyword evidence="2" id="KW-1185">Reference proteome</keyword>
<dbReference type="InterPro" id="IPR038636">
    <property type="entry name" value="Wzi_sf"/>
</dbReference>
<evidence type="ECO:0000313" key="2">
    <source>
        <dbReference type="Proteomes" id="UP000216052"/>
    </source>
</evidence>
<protein>
    <recommendedName>
        <fullName evidence="3">Capsule assembly protein Wzi</fullName>
    </recommendedName>
</protein>
<dbReference type="Pfam" id="PF14052">
    <property type="entry name" value="Caps_assemb_Wzi"/>
    <property type="match status" value="1"/>
</dbReference>
<dbReference type="Gene3D" id="2.40.160.130">
    <property type="entry name" value="Capsule assembly protein Wzi"/>
    <property type="match status" value="1"/>
</dbReference>
<gene>
    <name evidence="1" type="ORF">SPACI_042380</name>
</gene>
<organism evidence="1 2">
    <name type="scientific">Sporomusa acidovorans (strain ATCC 49682 / DSM 3132 / Mol)</name>
    <dbReference type="NCBI Taxonomy" id="1123286"/>
    <lineage>
        <taxon>Bacteria</taxon>
        <taxon>Bacillati</taxon>
        <taxon>Bacillota</taxon>
        <taxon>Negativicutes</taxon>
        <taxon>Selenomonadales</taxon>
        <taxon>Sporomusaceae</taxon>
        <taxon>Sporomusa</taxon>
    </lineage>
</organism>
<accession>A0ABZ3J7V4</accession>